<dbReference type="SMART" id="SM00471">
    <property type="entry name" value="HDc"/>
    <property type="match status" value="2"/>
</dbReference>
<reference evidence="2 3" key="1">
    <citation type="submission" date="2016-02" db="EMBL/GenBank/DDBJ databases">
        <title>Comparison of Clostridium stercorarium subspecies using comparative genomics and transcriptomics.</title>
        <authorList>
            <person name="Schellenberg J."/>
            <person name="Thallinger G."/>
            <person name="Levin D.B."/>
            <person name="Zhang X."/>
            <person name="Alvare G."/>
            <person name="Fristensky B."/>
            <person name="Sparling R."/>
        </authorList>
    </citation>
    <scope>NUCLEOTIDE SEQUENCE [LARGE SCALE GENOMIC DNA]</scope>
    <source>
        <strain evidence="2 3">DSM 2910</strain>
    </source>
</reference>
<dbReference type="SUPFAM" id="SSF109604">
    <property type="entry name" value="HD-domain/PDEase-like"/>
    <property type="match status" value="2"/>
</dbReference>
<evidence type="ECO:0000313" key="2">
    <source>
        <dbReference type="EMBL" id="ANW99505.1"/>
    </source>
</evidence>
<protein>
    <submittedName>
        <fullName evidence="2">C-di-GMP phosphodiesterase</fullName>
    </submittedName>
</protein>
<dbReference type="InterPro" id="IPR006674">
    <property type="entry name" value="HD_domain"/>
</dbReference>
<evidence type="ECO:0000259" key="1">
    <source>
        <dbReference type="PROSITE" id="PS51832"/>
    </source>
</evidence>
<dbReference type="PANTHER" id="PTHR43155">
    <property type="entry name" value="CYCLIC DI-GMP PHOSPHODIESTERASE PA4108-RELATED"/>
    <property type="match status" value="1"/>
</dbReference>
<gene>
    <name evidence="2" type="ORF">CSTERTH_10930</name>
</gene>
<dbReference type="Pfam" id="PF13487">
    <property type="entry name" value="HD_5"/>
    <property type="match status" value="1"/>
</dbReference>
<evidence type="ECO:0000313" key="3">
    <source>
        <dbReference type="Proteomes" id="UP000092971"/>
    </source>
</evidence>
<dbReference type="CDD" id="cd00077">
    <property type="entry name" value="HDc"/>
    <property type="match status" value="2"/>
</dbReference>
<dbReference type="PROSITE" id="PS51832">
    <property type="entry name" value="HD_GYP"/>
    <property type="match status" value="1"/>
</dbReference>
<organism evidence="2 3">
    <name type="scientific">Thermoclostridium stercorarium subsp. thermolacticum DSM 2910</name>
    <dbReference type="NCBI Taxonomy" id="1121336"/>
    <lineage>
        <taxon>Bacteria</taxon>
        <taxon>Bacillati</taxon>
        <taxon>Bacillota</taxon>
        <taxon>Clostridia</taxon>
        <taxon>Eubacteriales</taxon>
        <taxon>Oscillospiraceae</taxon>
        <taxon>Thermoclostridium</taxon>
    </lineage>
</organism>
<dbReference type="EMBL" id="CP014672">
    <property type="protein sequence ID" value="ANW99505.1"/>
    <property type="molecule type" value="Genomic_DNA"/>
</dbReference>
<dbReference type="Proteomes" id="UP000092971">
    <property type="component" value="Chromosome"/>
</dbReference>
<dbReference type="OrthoDB" id="9804747at2"/>
<accession>A0A1B1YFG8</accession>
<dbReference type="Gene3D" id="1.10.3210.10">
    <property type="entry name" value="Hypothetical protein af1432"/>
    <property type="match status" value="2"/>
</dbReference>
<feature type="domain" description="HD-GYP" evidence="1">
    <location>
        <begin position="209"/>
        <end position="405"/>
    </location>
</feature>
<dbReference type="PANTHER" id="PTHR43155:SF1">
    <property type="entry name" value="3'3'-CGAMP-SPECIFIC PHOSPHODIESTERASE 1"/>
    <property type="match status" value="1"/>
</dbReference>
<dbReference type="RefSeq" id="WP_015359910.1">
    <property type="nucleotide sequence ID" value="NZ_CP014672.1"/>
</dbReference>
<name>A0A1B1YFG8_THEST</name>
<dbReference type="InterPro" id="IPR037522">
    <property type="entry name" value="HD_GYP_dom"/>
</dbReference>
<dbReference type="Pfam" id="PF01966">
    <property type="entry name" value="HD"/>
    <property type="match status" value="1"/>
</dbReference>
<sequence>MKQHIVNLGNLLITLSETMDLSNPLVYQHQHRTAYIALEISKNAGITGKQLESIFTAALLHDIGALTVEEKILLHNNESENEELHTIRGAILLSQIPWLKDISEIVRFHHRDWKDWNEGLENPLVLSSQIVYLSDQVERLIDRNRYILHQTDDITEAVRKLQKENKVCEKLAAHFIDISKKEAFWLNLVSPSLSSILLHNGPFNSVFIDMHDIMLISGMYRDLIDFKSPYTATHTTGVAECASKLAEFLGFAELDIRDMKIAGNFHDIGKLLIPNSIIEKPGKLTDREYAIMRCHSYYTYRTLNSVGGLQKIAEWAGYHHERLDGSGYPFRYSGDEIGTGARVMAVADIFTALLEDRPYRKGMETNQIYKTIKSMADNNKLDRKITELLFDNFDAVYTHVREKQAAAKHFYDKTLVA</sequence>
<dbReference type="AlphaFoldDB" id="A0A1B1YFG8"/>
<dbReference type="InterPro" id="IPR003607">
    <property type="entry name" value="HD/PDEase_dom"/>
</dbReference>
<proteinExistence type="predicted"/>